<keyword evidence="2" id="KW-1185">Reference proteome</keyword>
<dbReference type="KEGG" id="aarc:G127AT_00885"/>
<dbReference type="EMBL" id="CP071696">
    <property type="protein sequence ID" value="QTX04856.1"/>
    <property type="molecule type" value="Genomic_DNA"/>
</dbReference>
<organism evidence="1 2">
    <name type="scientific">Agromyces archimandritae</name>
    <dbReference type="NCBI Taxonomy" id="2781962"/>
    <lineage>
        <taxon>Bacteria</taxon>
        <taxon>Bacillati</taxon>
        <taxon>Actinomycetota</taxon>
        <taxon>Actinomycetes</taxon>
        <taxon>Micrococcales</taxon>
        <taxon>Microbacteriaceae</taxon>
        <taxon>Agromyces</taxon>
    </lineage>
</organism>
<reference evidence="1" key="1">
    <citation type="submission" date="2021-03" db="EMBL/GenBank/DDBJ databases">
        <title>Agromyces archimandritus sp. nov., isolated from the cockroach Archimandrita tessellata.</title>
        <authorList>
            <person name="Guzman J."/>
            <person name="Ortuzar M."/>
            <person name="Poehlein A."/>
            <person name="Daniel R."/>
            <person name="Trujillo M."/>
            <person name="Vilcinskas A."/>
        </authorList>
    </citation>
    <scope>NUCLEOTIDE SEQUENCE</scope>
    <source>
        <strain evidence="1">G127AT</strain>
    </source>
</reference>
<name>A0A975FMW7_9MICO</name>
<dbReference type="RefSeq" id="WP_210898891.1">
    <property type="nucleotide sequence ID" value="NZ_CP071696.1"/>
</dbReference>
<evidence type="ECO:0000313" key="2">
    <source>
        <dbReference type="Proteomes" id="UP000671914"/>
    </source>
</evidence>
<sequence length="67" mass="7166">MIEDETEALAVMSAPLTPPSTGPDTLADIDPPADALKVTVLGTFVLLIEWYVGLSPFHALELEVTSR</sequence>
<dbReference type="AlphaFoldDB" id="A0A975FMW7"/>
<dbReference type="Proteomes" id="UP000671914">
    <property type="component" value="Chromosome"/>
</dbReference>
<evidence type="ECO:0000313" key="1">
    <source>
        <dbReference type="EMBL" id="QTX04856.1"/>
    </source>
</evidence>
<protein>
    <submittedName>
        <fullName evidence="1">Uncharacterized protein</fullName>
    </submittedName>
</protein>
<accession>A0A975FMW7</accession>
<gene>
    <name evidence="1" type="ORF">G127AT_00885</name>
</gene>
<proteinExistence type="predicted"/>